<evidence type="ECO:0000256" key="2">
    <source>
        <dbReference type="ARBA" id="ARBA00023125"/>
    </source>
</evidence>
<dbReference type="InterPro" id="IPR036390">
    <property type="entry name" value="WH_DNA-bd_sf"/>
</dbReference>
<keyword evidence="6" id="KW-1185">Reference proteome</keyword>
<dbReference type="PANTHER" id="PTHR42756:SF1">
    <property type="entry name" value="TRANSCRIPTIONAL REPRESSOR OF EMRAB OPERON"/>
    <property type="match status" value="1"/>
</dbReference>
<evidence type="ECO:0000256" key="1">
    <source>
        <dbReference type="ARBA" id="ARBA00023015"/>
    </source>
</evidence>
<evidence type="ECO:0000259" key="4">
    <source>
        <dbReference type="PROSITE" id="PS50995"/>
    </source>
</evidence>
<evidence type="ECO:0000313" key="6">
    <source>
        <dbReference type="Proteomes" id="UP000027746"/>
    </source>
</evidence>
<dbReference type="GeneID" id="68871237"/>
<organism evidence="5 6">
    <name type="scientific">Pseudosulfitobacter pseudonitzschiae</name>
    <dbReference type="NCBI Taxonomy" id="1402135"/>
    <lineage>
        <taxon>Bacteria</taxon>
        <taxon>Pseudomonadati</taxon>
        <taxon>Pseudomonadota</taxon>
        <taxon>Alphaproteobacteria</taxon>
        <taxon>Rhodobacterales</taxon>
        <taxon>Roseobacteraceae</taxon>
        <taxon>Pseudosulfitobacter</taxon>
    </lineage>
</organism>
<keyword evidence="1" id="KW-0805">Transcription regulation</keyword>
<reference evidence="5 6" key="1">
    <citation type="submission" date="2014-01" db="EMBL/GenBank/DDBJ databases">
        <title>Sulfitobacter sp. H3 (MCCC 1A00686) Genome Sequencing.</title>
        <authorList>
            <person name="Lai Q."/>
            <person name="Hong Z."/>
        </authorList>
    </citation>
    <scope>NUCLEOTIDE SEQUENCE [LARGE SCALE GENOMIC DNA]</scope>
    <source>
        <strain evidence="5 6">H3</strain>
    </source>
</reference>
<dbReference type="OrthoDB" id="8077146at2"/>
<dbReference type="PROSITE" id="PS50995">
    <property type="entry name" value="HTH_MARR_2"/>
    <property type="match status" value="1"/>
</dbReference>
<evidence type="ECO:0000256" key="3">
    <source>
        <dbReference type="ARBA" id="ARBA00023163"/>
    </source>
</evidence>
<dbReference type="GO" id="GO:0003677">
    <property type="term" value="F:DNA binding"/>
    <property type="evidence" value="ECO:0007669"/>
    <property type="project" value="UniProtKB-KW"/>
</dbReference>
<dbReference type="GO" id="GO:0003700">
    <property type="term" value="F:DNA-binding transcription factor activity"/>
    <property type="evidence" value="ECO:0007669"/>
    <property type="project" value="InterPro"/>
</dbReference>
<comment type="caution">
    <text evidence="5">The sequence shown here is derived from an EMBL/GenBank/DDBJ whole genome shotgun (WGS) entry which is preliminary data.</text>
</comment>
<name>A0A073J287_9RHOB</name>
<dbReference type="SMART" id="SM00347">
    <property type="entry name" value="HTH_MARR"/>
    <property type="match status" value="1"/>
</dbReference>
<dbReference type="RefSeq" id="WP_037924862.1">
    <property type="nucleotide sequence ID" value="NZ_CP054599.1"/>
</dbReference>
<dbReference type="PRINTS" id="PR00598">
    <property type="entry name" value="HTHMARR"/>
</dbReference>
<accession>A0A073J287</accession>
<dbReference type="Gene3D" id="1.10.10.10">
    <property type="entry name" value="Winged helix-like DNA-binding domain superfamily/Winged helix DNA-binding domain"/>
    <property type="match status" value="1"/>
</dbReference>
<dbReference type="AlphaFoldDB" id="A0A073J287"/>
<dbReference type="InterPro" id="IPR036388">
    <property type="entry name" value="WH-like_DNA-bd_sf"/>
</dbReference>
<sequence>MTRTQRKARADAMDVSEMALETLVGYNLKRAYVVLQNDYRAVMGDHGLSPRVFSALTFVVEMPNLTQSDLARRLGIERSGLVAIVDELEARGYLNRVAVPQDRRIQALAPTESGVQAYEAALALINEHEDRMLHMLNAEEREQLVHLLKKIREIGE</sequence>
<dbReference type="InterPro" id="IPR000835">
    <property type="entry name" value="HTH_MarR-typ"/>
</dbReference>
<keyword evidence="2" id="KW-0238">DNA-binding</keyword>
<dbReference type="SUPFAM" id="SSF46785">
    <property type="entry name" value="Winged helix' DNA-binding domain"/>
    <property type="match status" value="1"/>
</dbReference>
<keyword evidence="3" id="KW-0804">Transcription</keyword>
<evidence type="ECO:0000313" key="5">
    <source>
        <dbReference type="EMBL" id="KEJ95950.1"/>
    </source>
</evidence>
<dbReference type="PANTHER" id="PTHR42756">
    <property type="entry name" value="TRANSCRIPTIONAL REGULATOR, MARR"/>
    <property type="match status" value="1"/>
</dbReference>
<feature type="domain" description="HTH marR-type" evidence="4">
    <location>
        <begin position="21"/>
        <end position="153"/>
    </location>
</feature>
<protein>
    <submittedName>
        <fullName evidence="5">MarR family transcriptional regulator</fullName>
    </submittedName>
</protein>
<proteinExistence type="predicted"/>
<gene>
    <name evidence="5" type="ORF">SUH3_16940</name>
</gene>
<dbReference type="Pfam" id="PF12802">
    <property type="entry name" value="MarR_2"/>
    <property type="match status" value="1"/>
</dbReference>
<dbReference type="EMBL" id="JAMD01000004">
    <property type="protein sequence ID" value="KEJ95950.1"/>
    <property type="molecule type" value="Genomic_DNA"/>
</dbReference>
<dbReference type="Proteomes" id="UP000027746">
    <property type="component" value="Unassembled WGS sequence"/>
</dbReference>